<evidence type="ECO:0000256" key="5">
    <source>
        <dbReference type="PROSITE-ProRule" id="PRU00221"/>
    </source>
</evidence>
<dbReference type="SUPFAM" id="SSF50978">
    <property type="entry name" value="WD40 repeat-like"/>
    <property type="match status" value="1"/>
</dbReference>
<dbReference type="InterPro" id="IPR001680">
    <property type="entry name" value="WD40_rpt"/>
</dbReference>
<evidence type="ECO:0000256" key="2">
    <source>
        <dbReference type="ARBA" id="ARBA00022574"/>
    </source>
</evidence>
<protein>
    <submittedName>
        <fullName evidence="6">G-protein beta WD-40 repeat-containing protein</fullName>
    </submittedName>
</protein>
<comment type="subcellular location">
    <subcellularLocation>
        <location evidence="1">Nucleus</location>
        <location evidence="1">Nucleolus</location>
    </subcellularLocation>
</comment>
<evidence type="ECO:0000256" key="4">
    <source>
        <dbReference type="ARBA" id="ARBA00023242"/>
    </source>
</evidence>
<proteinExistence type="predicted"/>
<feature type="repeat" description="WD" evidence="5">
    <location>
        <begin position="216"/>
        <end position="241"/>
    </location>
</feature>
<name>A0A2U1MNR6_ARTAN</name>
<dbReference type="Proteomes" id="UP000245207">
    <property type="component" value="Unassembled WGS sequence"/>
</dbReference>
<dbReference type="InterPro" id="IPR015943">
    <property type="entry name" value="WD40/YVTN_repeat-like_dom_sf"/>
</dbReference>
<dbReference type="Pfam" id="PF00400">
    <property type="entry name" value="WD40"/>
    <property type="match status" value="2"/>
</dbReference>
<organism evidence="6 7">
    <name type="scientific">Artemisia annua</name>
    <name type="common">Sweet wormwood</name>
    <dbReference type="NCBI Taxonomy" id="35608"/>
    <lineage>
        <taxon>Eukaryota</taxon>
        <taxon>Viridiplantae</taxon>
        <taxon>Streptophyta</taxon>
        <taxon>Embryophyta</taxon>
        <taxon>Tracheophyta</taxon>
        <taxon>Spermatophyta</taxon>
        <taxon>Magnoliopsida</taxon>
        <taxon>eudicotyledons</taxon>
        <taxon>Gunneridae</taxon>
        <taxon>Pentapetalae</taxon>
        <taxon>asterids</taxon>
        <taxon>campanulids</taxon>
        <taxon>Asterales</taxon>
        <taxon>Asteraceae</taxon>
        <taxon>Asteroideae</taxon>
        <taxon>Anthemideae</taxon>
        <taxon>Artemisiinae</taxon>
        <taxon>Artemisia</taxon>
    </lineage>
</organism>
<keyword evidence="3" id="KW-0677">Repeat</keyword>
<dbReference type="PRINTS" id="PR00320">
    <property type="entry name" value="GPROTEINBRPT"/>
</dbReference>
<feature type="repeat" description="WD" evidence="5">
    <location>
        <begin position="103"/>
        <end position="143"/>
    </location>
</feature>
<dbReference type="EMBL" id="PKPP01004761">
    <property type="protein sequence ID" value="PWA62887.1"/>
    <property type="molecule type" value="Genomic_DNA"/>
</dbReference>
<keyword evidence="2 5" id="KW-0853">WD repeat</keyword>
<evidence type="ECO:0000313" key="6">
    <source>
        <dbReference type="EMBL" id="PWA62887.1"/>
    </source>
</evidence>
<keyword evidence="7" id="KW-1185">Reference proteome</keyword>
<dbReference type="GO" id="GO:0000027">
    <property type="term" value="P:ribosomal large subunit assembly"/>
    <property type="evidence" value="ECO:0007669"/>
    <property type="project" value="TreeGrafter"/>
</dbReference>
<evidence type="ECO:0000313" key="7">
    <source>
        <dbReference type="Proteomes" id="UP000245207"/>
    </source>
</evidence>
<comment type="caution">
    <text evidence="6">The sequence shown here is derived from an EMBL/GenBank/DDBJ whole genome shotgun (WGS) entry which is preliminary data.</text>
</comment>
<dbReference type="GO" id="GO:0005730">
    <property type="term" value="C:nucleolus"/>
    <property type="evidence" value="ECO:0007669"/>
    <property type="project" value="UniProtKB-SubCell"/>
</dbReference>
<dbReference type="Gene3D" id="2.130.10.10">
    <property type="entry name" value="YVTN repeat-like/Quinoprotein amine dehydrogenase"/>
    <property type="match status" value="1"/>
</dbReference>
<dbReference type="STRING" id="35608.A0A2U1MNR6"/>
<evidence type="ECO:0000256" key="1">
    <source>
        <dbReference type="ARBA" id="ARBA00004604"/>
    </source>
</evidence>
<dbReference type="AlphaFoldDB" id="A0A2U1MNR6"/>
<evidence type="ECO:0000256" key="3">
    <source>
        <dbReference type="ARBA" id="ARBA00022737"/>
    </source>
</evidence>
<dbReference type="OrthoDB" id="10267436at2759"/>
<reference evidence="6 7" key="1">
    <citation type="journal article" date="2018" name="Mol. Plant">
        <title>The genome of Artemisia annua provides insight into the evolution of Asteraceae family and artemisinin biosynthesis.</title>
        <authorList>
            <person name="Shen Q."/>
            <person name="Zhang L."/>
            <person name="Liao Z."/>
            <person name="Wang S."/>
            <person name="Yan T."/>
            <person name="Shi P."/>
            <person name="Liu M."/>
            <person name="Fu X."/>
            <person name="Pan Q."/>
            <person name="Wang Y."/>
            <person name="Lv Z."/>
            <person name="Lu X."/>
            <person name="Zhang F."/>
            <person name="Jiang W."/>
            <person name="Ma Y."/>
            <person name="Chen M."/>
            <person name="Hao X."/>
            <person name="Li L."/>
            <person name="Tang Y."/>
            <person name="Lv G."/>
            <person name="Zhou Y."/>
            <person name="Sun X."/>
            <person name="Brodelius P.E."/>
            <person name="Rose J.K.C."/>
            <person name="Tang K."/>
        </authorList>
    </citation>
    <scope>NUCLEOTIDE SEQUENCE [LARGE SCALE GENOMIC DNA]</scope>
    <source>
        <strain evidence="7">cv. Huhao1</strain>
        <tissue evidence="6">Leaf</tissue>
    </source>
</reference>
<keyword evidence="4" id="KW-0539">Nucleus</keyword>
<gene>
    <name evidence="6" type="ORF">CTI12_AA359730</name>
</gene>
<dbReference type="PROSITE" id="PS50294">
    <property type="entry name" value="WD_REPEATS_REGION"/>
    <property type="match status" value="2"/>
</dbReference>
<accession>A0A2U1MNR6</accession>
<sequence length="289" mass="33334">MRGNRSEFCSDITSPLSDPGAFPRLMEHFSFQLSMGHLPWHFVGTVELYPERRPLKLRTQEVDYRYILGPVHLQSPRHRFVTSSKDGDARIWDATMRKTVIVLSGHTLAVTCVKWGRDGFIYTGSQDCTIKVWETTHGKLIRELKGHGHWVNSLALSTEYVLRTGAFDHARKHYSSPEEMKEAALERYNKMKGNAPERLVSGSDDFTMFLWEPSLVNHVYFSPDGQWIVSASFDKFVKLWNGITRKFVCAFRGHVGPIYQIRFPSFGEEYLTILFQSIREECETMQADS</sequence>
<dbReference type="InterPro" id="IPR020472">
    <property type="entry name" value="WD40_PAC1"/>
</dbReference>
<dbReference type="SMART" id="SM00320">
    <property type="entry name" value="WD40"/>
    <property type="match status" value="4"/>
</dbReference>
<dbReference type="PANTHER" id="PTHR19848">
    <property type="entry name" value="WD40 REPEAT PROTEIN"/>
    <property type="match status" value="1"/>
</dbReference>
<dbReference type="PROSITE" id="PS50082">
    <property type="entry name" value="WD_REPEATS_2"/>
    <property type="match status" value="2"/>
</dbReference>
<dbReference type="InterPro" id="IPR036322">
    <property type="entry name" value="WD40_repeat_dom_sf"/>
</dbReference>
<dbReference type="PANTHER" id="PTHR19848:SF0">
    <property type="entry name" value="NOTCHLESS PROTEIN HOMOLOG 1"/>
    <property type="match status" value="1"/>
</dbReference>